<evidence type="ECO:0000313" key="3">
    <source>
        <dbReference type="EMBL" id="GGK14707.1"/>
    </source>
</evidence>
<feature type="transmembrane region" description="Helical" evidence="2">
    <location>
        <begin position="397"/>
        <end position="418"/>
    </location>
</feature>
<feature type="transmembrane region" description="Helical" evidence="2">
    <location>
        <begin position="300"/>
        <end position="320"/>
    </location>
</feature>
<evidence type="ECO:0000256" key="2">
    <source>
        <dbReference type="SAM" id="Phobius"/>
    </source>
</evidence>
<feature type="transmembrane region" description="Helical" evidence="2">
    <location>
        <begin position="69"/>
        <end position="88"/>
    </location>
</feature>
<evidence type="ECO:0000313" key="4">
    <source>
        <dbReference type="Proteomes" id="UP000662200"/>
    </source>
</evidence>
<name>A0A8J3BDW7_9ACTN</name>
<keyword evidence="3" id="KW-0808">Transferase</keyword>
<dbReference type="AlphaFoldDB" id="A0A8J3BDW7"/>
<gene>
    <name evidence="3" type="ORF">GCM10010124_04120</name>
</gene>
<keyword evidence="2" id="KW-0472">Membrane</keyword>
<evidence type="ECO:0000256" key="1">
    <source>
        <dbReference type="SAM" id="MobiDB-lite"/>
    </source>
</evidence>
<feature type="transmembrane region" description="Helical" evidence="2">
    <location>
        <begin position="272"/>
        <end position="288"/>
    </location>
</feature>
<dbReference type="EMBL" id="BMQC01000001">
    <property type="protein sequence ID" value="GGK14707.1"/>
    <property type="molecule type" value="Genomic_DNA"/>
</dbReference>
<feature type="compositionally biased region" description="Pro residues" evidence="1">
    <location>
        <begin position="48"/>
        <end position="58"/>
    </location>
</feature>
<keyword evidence="2" id="KW-0812">Transmembrane</keyword>
<reference evidence="3" key="1">
    <citation type="journal article" date="2014" name="Int. J. Syst. Evol. Microbiol.">
        <title>Complete genome sequence of Corynebacterium casei LMG S-19264T (=DSM 44701T), isolated from a smear-ripened cheese.</title>
        <authorList>
            <consortium name="US DOE Joint Genome Institute (JGI-PGF)"/>
            <person name="Walter F."/>
            <person name="Albersmeier A."/>
            <person name="Kalinowski J."/>
            <person name="Ruckert C."/>
        </authorList>
    </citation>
    <scope>NUCLEOTIDE SEQUENCE</scope>
    <source>
        <strain evidence="3">JCM 3091</strain>
    </source>
</reference>
<feature type="transmembrane region" description="Helical" evidence="2">
    <location>
        <begin position="193"/>
        <end position="213"/>
    </location>
</feature>
<organism evidence="3 4">
    <name type="scientific">Pilimelia terevasa</name>
    <dbReference type="NCBI Taxonomy" id="53372"/>
    <lineage>
        <taxon>Bacteria</taxon>
        <taxon>Bacillati</taxon>
        <taxon>Actinomycetota</taxon>
        <taxon>Actinomycetes</taxon>
        <taxon>Micromonosporales</taxon>
        <taxon>Micromonosporaceae</taxon>
        <taxon>Pilimelia</taxon>
    </lineage>
</organism>
<feature type="compositionally biased region" description="Low complexity" evidence="1">
    <location>
        <begin position="19"/>
        <end position="47"/>
    </location>
</feature>
<feature type="transmembrane region" description="Helical" evidence="2">
    <location>
        <begin position="470"/>
        <end position="491"/>
    </location>
</feature>
<proteinExistence type="predicted"/>
<feature type="transmembrane region" description="Helical" evidence="2">
    <location>
        <begin position="372"/>
        <end position="390"/>
    </location>
</feature>
<feature type="transmembrane region" description="Helical" evidence="2">
    <location>
        <begin position="438"/>
        <end position="458"/>
    </location>
</feature>
<feature type="transmembrane region" description="Helical" evidence="2">
    <location>
        <begin position="219"/>
        <end position="236"/>
    </location>
</feature>
<protein>
    <submittedName>
        <fullName evidence="3">Glycosyl transferase</fullName>
    </submittedName>
</protein>
<dbReference type="GO" id="GO:0016740">
    <property type="term" value="F:transferase activity"/>
    <property type="evidence" value="ECO:0007669"/>
    <property type="project" value="UniProtKB-KW"/>
</dbReference>
<dbReference type="RefSeq" id="WP_189112399.1">
    <property type="nucleotide sequence ID" value="NZ_BMQC01000001.1"/>
</dbReference>
<feature type="transmembrane region" description="Helical" evidence="2">
    <location>
        <begin position="248"/>
        <end position="266"/>
    </location>
</feature>
<comment type="caution">
    <text evidence="3">The sequence shown here is derived from an EMBL/GenBank/DDBJ whole genome shotgun (WGS) entry which is preliminary data.</text>
</comment>
<accession>A0A8J3BDW7</accession>
<dbReference type="Proteomes" id="UP000662200">
    <property type="component" value="Unassembled WGS sequence"/>
</dbReference>
<reference evidence="3" key="2">
    <citation type="submission" date="2020-09" db="EMBL/GenBank/DDBJ databases">
        <authorList>
            <person name="Sun Q."/>
            <person name="Ohkuma M."/>
        </authorList>
    </citation>
    <scope>NUCLEOTIDE SEQUENCE</scope>
    <source>
        <strain evidence="3">JCM 3091</strain>
    </source>
</reference>
<keyword evidence="2" id="KW-1133">Transmembrane helix</keyword>
<sequence length="642" mass="67879">MQRTPLDSDGNPPGDDGATRTAEPATAEPATAPVEPATTAAEPATGPAGPPADPPAADPPDRRPRRRSVLVDLGVCVGYLLAAAAVLSRLWVDPAGRILALNAEDQTLYEWFLANDTLLWTGEVGLLSDRLNAPEGFNLMANTTVIALGLIGTPVTLAFGAATTFVLFATLNLAGTAAAWYFLLARGLRLHRLAAAVAGAFCGFAPGMVSQNISHLHMSAQWLVPAMAWCVILLARGGDPAEPRRERTFWLASLGLAALVFVQVFIGEEVLFLTTFTLLFVALGYVLARRGFARRVAPRFLAAMAVTGVAAGAALAYPLWFQFFGPQGVRDGIFRPDDFSADLASWVAFSPLSLAGGPAAAELTSGPSEYNTFLGLPLLLVALGCTLWLIRRPAVVACAVGTVTMAALSMGPRVVVGGERTGFYGPYMALKNVPVVDGALPMRFALAAIPLLAVILALAMDRALRHDLRVLRWTVVPLVVAALVPVAPLPLPVKERPPLPTFIASGAWRQCAPRGGVLVTLPLATPPRPGPMRYPTATNIDFAIPEGFFIGPYGKDGSGAMGTSRFPISQWLDRVGRTGELAPVAPGDQEAWRVALEFWRADCVAVADIETNAAPLAQALTDLFGRPGVRIADALAWPVTRT</sequence>
<keyword evidence="4" id="KW-1185">Reference proteome</keyword>
<feature type="region of interest" description="Disordered" evidence="1">
    <location>
        <begin position="1"/>
        <end position="64"/>
    </location>
</feature>
<feature type="transmembrane region" description="Helical" evidence="2">
    <location>
        <begin position="139"/>
        <end position="159"/>
    </location>
</feature>